<dbReference type="PROSITE" id="PS51687">
    <property type="entry name" value="SAM_MT_RNA_M5U"/>
    <property type="match status" value="1"/>
</dbReference>
<protein>
    <submittedName>
        <fullName evidence="7">23S rRNA (Uracil-C(5))-methyltransferase RlmCD</fullName>
        <ecNumber evidence="7">2.1.1.189</ecNumber>
    </submittedName>
</protein>
<dbReference type="PROSITE" id="PS50926">
    <property type="entry name" value="TRAM"/>
    <property type="match status" value="1"/>
</dbReference>
<dbReference type="InterPro" id="IPR010280">
    <property type="entry name" value="U5_MeTrfase_fam"/>
</dbReference>
<evidence type="ECO:0000256" key="2">
    <source>
        <dbReference type="ARBA" id="ARBA00022679"/>
    </source>
</evidence>
<dbReference type="RefSeq" id="WP_126465732.1">
    <property type="nucleotide sequence ID" value="NZ_LR134523.1"/>
</dbReference>
<dbReference type="SUPFAM" id="SSF53335">
    <property type="entry name" value="S-adenosyl-L-methionine-dependent methyltransferases"/>
    <property type="match status" value="1"/>
</dbReference>
<dbReference type="Pfam" id="PF01938">
    <property type="entry name" value="TRAM"/>
    <property type="match status" value="1"/>
</dbReference>
<evidence type="ECO:0000256" key="4">
    <source>
        <dbReference type="PROSITE-ProRule" id="PRU01024"/>
    </source>
</evidence>
<dbReference type="PANTHER" id="PTHR11061">
    <property type="entry name" value="RNA M5U METHYLTRANSFERASE"/>
    <property type="match status" value="1"/>
</dbReference>
<dbReference type="Pfam" id="PF05958">
    <property type="entry name" value="tRNA_U5-meth_tr"/>
    <property type="match status" value="1"/>
</dbReference>
<dbReference type="GO" id="GO:0070041">
    <property type="term" value="F:rRNA (uridine-C5-)-methyltransferase activity"/>
    <property type="evidence" value="ECO:0007669"/>
    <property type="project" value="TreeGrafter"/>
</dbReference>
<keyword evidence="3 4" id="KW-0949">S-adenosyl-L-methionine</keyword>
<dbReference type="EMBL" id="LR134523">
    <property type="protein sequence ID" value="VEJ35984.1"/>
    <property type="molecule type" value="Genomic_DNA"/>
</dbReference>
<dbReference type="PROSITE" id="PS01230">
    <property type="entry name" value="TRMA_1"/>
    <property type="match status" value="1"/>
</dbReference>
<dbReference type="EC" id="2.1.1.189" evidence="7"/>
<dbReference type="InterPro" id="IPR012340">
    <property type="entry name" value="NA-bd_OB-fold"/>
</dbReference>
<dbReference type="Gene3D" id="2.40.50.1070">
    <property type="match status" value="1"/>
</dbReference>
<dbReference type="Gene3D" id="3.40.50.150">
    <property type="entry name" value="Vaccinia Virus protein VP39"/>
    <property type="match status" value="1"/>
</dbReference>
<organism evidence="7 8">
    <name type="scientific">Aedoeadaptatus ivorii</name>
    <dbReference type="NCBI Taxonomy" id="54006"/>
    <lineage>
        <taxon>Bacteria</taxon>
        <taxon>Bacillati</taxon>
        <taxon>Bacillota</taxon>
        <taxon>Tissierellia</taxon>
        <taxon>Tissierellales</taxon>
        <taxon>Peptoniphilaceae</taxon>
        <taxon>Aedoeadaptatus</taxon>
    </lineage>
</organism>
<dbReference type="InterPro" id="IPR029063">
    <property type="entry name" value="SAM-dependent_MTases_sf"/>
</dbReference>
<dbReference type="Proteomes" id="UP000269544">
    <property type="component" value="Chromosome"/>
</dbReference>
<keyword evidence="2 4" id="KW-0808">Transferase</keyword>
<dbReference type="OrthoDB" id="9804590at2"/>
<evidence type="ECO:0000256" key="1">
    <source>
        <dbReference type="ARBA" id="ARBA00022603"/>
    </source>
</evidence>
<feature type="binding site" evidence="4">
    <location>
        <position position="308"/>
    </location>
    <ligand>
        <name>S-adenosyl-L-methionine</name>
        <dbReference type="ChEBI" id="CHEBI:59789"/>
    </ligand>
</feature>
<proteinExistence type="inferred from homology"/>
<evidence type="ECO:0000256" key="3">
    <source>
        <dbReference type="ARBA" id="ARBA00022691"/>
    </source>
</evidence>
<reference evidence="7 8" key="1">
    <citation type="submission" date="2018-12" db="EMBL/GenBank/DDBJ databases">
        <authorList>
            <consortium name="Pathogen Informatics"/>
        </authorList>
    </citation>
    <scope>NUCLEOTIDE SEQUENCE [LARGE SCALE GENOMIC DNA]</scope>
    <source>
        <strain evidence="7 8">NCTC13079</strain>
    </source>
</reference>
<feature type="active site" evidence="5">
    <location>
        <position position="382"/>
    </location>
</feature>
<dbReference type="Gene3D" id="2.40.50.140">
    <property type="entry name" value="Nucleic acid-binding proteins"/>
    <property type="match status" value="1"/>
</dbReference>
<dbReference type="InterPro" id="IPR030390">
    <property type="entry name" value="MeTrfase_TrmA_AS"/>
</dbReference>
<dbReference type="InterPro" id="IPR002792">
    <property type="entry name" value="TRAM_dom"/>
</dbReference>
<feature type="domain" description="TRAM" evidence="6">
    <location>
        <begin position="1"/>
        <end position="58"/>
    </location>
</feature>
<feature type="active site" description="Nucleophile" evidence="4">
    <location>
        <position position="382"/>
    </location>
</feature>
<dbReference type="AlphaFoldDB" id="A0A448V2P5"/>
<feature type="binding site" evidence="4">
    <location>
        <position position="287"/>
    </location>
    <ligand>
        <name>S-adenosyl-L-methionine</name>
        <dbReference type="ChEBI" id="CHEBI:59789"/>
    </ligand>
</feature>
<dbReference type="PANTHER" id="PTHR11061:SF30">
    <property type="entry name" value="TRNA (URACIL(54)-C(5))-METHYLTRANSFERASE"/>
    <property type="match status" value="1"/>
</dbReference>
<evidence type="ECO:0000313" key="7">
    <source>
        <dbReference type="EMBL" id="VEJ35984.1"/>
    </source>
</evidence>
<evidence type="ECO:0000259" key="6">
    <source>
        <dbReference type="PROSITE" id="PS50926"/>
    </source>
</evidence>
<dbReference type="CDD" id="cd02440">
    <property type="entry name" value="AdoMet_MTases"/>
    <property type="match status" value="1"/>
</dbReference>
<accession>A0A448V2P5</accession>
<keyword evidence="1 4" id="KW-0489">Methyltransferase</keyword>
<feature type="binding site" evidence="4">
    <location>
        <position position="260"/>
    </location>
    <ligand>
        <name>S-adenosyl-L-methionine</name>
        <dbReference type="ChEBI" id="CHEBI:59789"/>
    </ligand>
</feature>
<evidence type="ECO:0000256" key="5">
    <source>
        <dbReference type="PROSITE-ProRule" id="PRU10015"/>
    </source>
</evidence>
<comment type="similarity">
    <text evidence="4">Belongs to the class I-like SAM-binding methyltransferase superfamily. RNA M5U methyltransferase family.</text>
</comment>
<dbReference type="NCBIfam" id="TIGR00479">
    <property type="entry name" value="rumA"/>
    <property type="match status" value="1"/>
</dbReference>
<dbReference type="GO" id="GO:0070475">
    <property type="term" value="P:rRNA base methylation"/>
    <property type="evidence" value="ECO:0007669"/>
    <property type="project" value="TreeGrafter"/>
</dbReference>
<sequence length="424" mass="46627">MEVFDHAELEIVDYDHRGRGIGKVDGAVVFLDGGHIGDVVEVEITKKKKRFYEAHILRTLIKSALRAKNPCPYTDCGGCAFLELSREAELAWKKKRIEDALARIGDEPTHVEDVLVRGGDSAYRNHMQFHVRDRKLCLYGKNGESVPVKRCMMQTDSGNRILFALTGQKFLDALSFVGIRTNRAGEVLLILVGDQPLREKTKTAAVAFAVEHGVSGLYYSERKSKKGHYGERLTHIYGKAAITEELAGYRYGIAGTNFFQVNPEGAEAIIRGVADAVKGADTVVELYSGIGMITLPLHEEAKEVVGVEISADSVDYARKTAEENGVKNVRYIAGAAEDILPRLVEEGPIDVIVCDPPRAGLHETVVKSIQEAAPASVIYVSCNPATLARDIRLLGDAYRVEHVQPIDMFPRSAHVEAVVLMTNQ</sequence>
<name>A0A448V2P5_9FIRM</name>
<keyword evidence="8" id="KW-1185">Reference proteome</keyword>
<dbReference type="SUPFAM" id="SSF50249">
    <property type="entry name" value="Nucleic acid-binding proteins"/>
    <property type="match status" value="1"/>
</dbReference>
<dbReference type="KEGG" id="piv:NCTC13079_01175"/>
<evidence type="ECO:0000313" key="8">
    <source>
        <dbReference type="Proteomes" id="UP000269544"/>
    </source>
</evidence>
<gene>
    <name evidence="7" type="primary">rlmCD</name>
    <name evidence="7" type="ORF">NCTC13079_01175</name>
</gene>
<feature type="binding site" evidence="4">
    <location>
        <position position="355"/>
    </location>
    <ligand>
        <name>S-adenosyl-L-methionine</name>
        <dbReference type="ChEBI" id="CHEBI:59789"/>
    </ligand>
</feature>